<reference evidence="1" key="1">
    <citation type="submission" date="2014-11" db="EMBL/GenBank/DDBJ databases">
        <authorList>
            <person name="Amaro Gonzalez C."/>
        </authorList>
    </citation>
    <scope>NUCLEOTIDE SEQUENCE</scope>
</reference>
<organism evidence="1">
    <name type="scientific">Anguilla anguilla</name>
    <name type="common">European freshwater eel</name>
    <name type="synonym">Muraena anguilla</name>
    <dbReference type="NCBI Taxonomy" id="7936"/>
    <lineage>
        <taxon>Eukaryota</taxon>
        <taxon>Metazoa</taxon>
        <taxon>Chordata</taxon>
        <taxon>Craniata</taxon>
        <taxon>Vertebrata</taxon>
        <taxon>Euteleostomi</taxon>
        <taxon>Actinopterygii</taxon>
        <taxon>Neopterygii</taxon>
        <taxon>Teleostei</taxon>
        <taxon>Anguilliformes</taxon>
        <taxon>Anguillidae</taxon>
        <taxon>Anguilla</taxon>
    </lineage>
</organism>
<sequence length="45" mass="4936">MLMHRSTHDAPVCCFSLSPLCISPPLNYMSVTCSKNKTLKNTGAH</sequence>
<evidence type="ECO:0000313" key="1">
    <source>
        <dbReference type="EMBL" id="JAH87194.1"/>
    </source>
</evidence>
<dbReference type="AlphaFoldDB" id="A0A0E9W9W4"/>
<name>A0A0E9W9W4_ANGAN</name>
<reference evidence="1" key="2">
    <citation type="journal article" date="2015" name="Fish Shellfish Immunol.">
        <title>Early steps in the European eel (Anguilla anguilla)-Vibrio vulnificus interaction in the gills: Role of the RtxA13 toxin.</title>
        <authorList>
            <person name="Callol A."/>
            <person name="Pajuelo D."/>
            <person name="Ebbesson L."/>
            <person name="Teles M."/>
            <person name="MacKenzie S."/>
            <person name="Amaro C."/>
        </authorList>
    </citation>
    <scope>NUCLEOTIDE SEQUENCE</scope>
</reference>
<protein>
    <submittedName>
        <fullName evidence="1">Uncharacterized protein</fullName>
    </submittedName>
</protein>
<proteinExistence type="predicted"/>
<dbReference type="EMBL" id="GBXM01021383">
    <property type="protein sequence ID" value="JAH87194.1"/>
    <property type="molecule type" value="Transcribed_RNA"/>
</dbReference>
<accession>A0A0E9W9W4</accession>